<feature type="compositionally biased region" description="Basic and acidic residues" evidence="1">
    <location>
        <begin position="127"/>
        <end position="138"/>
    </location>
</feature>
<sequence length="657" mass="72650">MSWRAVRLNEEVQACRPNTCQWRAARVMEDANQGQHSAVRVKFIGDTAVYCIPWASIKLYQYPNSGSLFSRPVVTRSKNSSSQKIVSIDLTEPDDISSYPRRHHGAPKHSTHNSQTENGHLHSPPHGKQETPSFRHEAVTNTPRDLGPLVSARSKQASTSVTVQPPPSSSNQNGTSLGANESDNTAFPCRDNEIVWEWNPIHPVEQMQTSSETGFAQHLGNTSNASVLRINGNTDIESKPLERHPGKGVEDIPIPRNLLKPNESKLIGHNGESLRGKVRSVNGSVRPSKRPRPSYDIQSQLATLLPPHWSTLNVSRRLQKKQRQSHVLPSQEDPELQRGTTGSEARKYPNDTLPKFQPITRFPFAQEHDNMDDVDKHVKKSCADMVSEHKNEVKAMLEALDDLKLAKKPPKIQNRSGRRKSAKPRSWGHRKLTEQTIFENITDFSYPQQGTVGGVPSNSSQNPAPNPRKIRCVCGAVDADGGTGASHAAVRCEVCGFLTHVKCIQFEDTDLDKLGFDGSANAKRFVCSFCVDDATDCNVTKIATGDGSDPTQYGFTSGKSNPFPGCQLASAKGQDWQSHVAPVVTVERSIKPPNLRSRRKASIIPNRPKYRPRTPLSESEVEARALNIDFLRAGVLKRSVGAREQELIDSKTPTFSP</sequence>
<organism evidence="2 3">
    <name type="scientific">Gracilariopsis chorda</name>
    <dbReference type="NCBI Taxonomy" id="448386"/>
    <lineage>
        <taxon>Eukaryota</taxon>
        <taxon>Rhodophyta</taxon>
        <taxon>Florideophyceae</taxon>
        <taxon>Rhodymeniophycidae</taxon>
        <taxon>Gracilariales</taxon>
        <taxon>Gracilariaceae</taxon>
        <taxon>Gracilariopsis</taxon>
    </lineage>
</organism>
<dbReference type="AlphaFoldDB" id="A0A2V3IKA6"/>
<dbReference type="EMBL" id="NBIV01000209">
    <property type="protein sequence ID" value="PXF41560.1"/>
    <property type="molecule type" value="Genomic_DNA"/>
</dbReference>
<feature type="region of interest" description="Disordered" evidence="1">
    <location>
        <begin position="80"/>
        <end position="186"/>
    </location>
</feature>
<name>A0A2V3IKA6_9FLOR</name>
<feature type="region of interest" description="Disordered" evidence="1">
    <location>
        <begin position="316"/>
        <end position="356"/>
    </location>
</feature>
<feature type="compositionally biased region" description="Low complexity" evidence="1">
    <location>
        <begin position="158"/>
        <end position="173"/>
    </location>
</feature>
<evidence type="ECO:0000313" key="2">
    <source>
        <dbReference type="EMBL" id="PXF41560.1"/>
    </source>
</evidence>
<accession>A0A2V3IKA6</accession>
<comment type="caution">
    <text evidence="2">The sequence shown here is derived from an EMBL/GenBank/DDBJ whole genome shotgun (WGS) entry which is preliminary data.</text>
</comment>
<evidence type="ECO:0008006" key="4">
    <source>
        <dbReference type="Google" id="ProtNLM"/>
    </source>
</evidence>
<reference evidence="2 3" key="1">
    <citation type="journal article" date="2018" name="Mol. Biol. Evol.">
        <title>Analysis of the draft genome of the red seaweed Gracilariopsis chorda provides insights into genome size evolution in Rhodophyta.</title>
        <authorList>
            <person name="Lee J."/>
            <person name="Yang E.C."/>
            <person name="Graf L."/>
            <person name="Yang J.H."/>
            <person name="Qiu H."/>
            <person name="Zel Zion U."/>
            <person name="Chan C.X."/>
            <person name="Stephens T.G."/>
            <person name="Weber A.P.M."/>
            <person name="Boo G.H."/>
            <person name="Boo S.M."/>
            <person name="Kim K.M."/>
            <person name="Shin Y."/>
            <person name="Jung M."/>
            <person name="Lee S.J."/>
            <person name="Yim H.S."/>
            <person name="Lee J.H."/>
            <person name="Bhattacharya D."/>
            <person name="Yoon H.S."/>
        </authorList>
    </citation>
    <scope>NUCLEOTIDE SEQUENCE [LARGE SCALE GENOMIC DNA]</scope>
    <source>
        <strain evidence="2 3">SKKU-2015</strain>
        <tissue evidence="2">Whole body</tissue>
    </source>
</reference>
<gene>
    <name evidence="2" type="ORF">BWQ96_08705</name>
</gene>
<dbReference type="InterPro" id="IPR011011">
    <property type="entry name" value="Znf_FYVE_PHD"/>
</dbReference>
<dbReference type="SUPFAM" id="SSF57903">
    <property type="entry name" value="FYVE/PHD zinc finger"/>
    <property type="match status" value="1"/>
</dbReference>
<protein>
    <recommendedName>
        <fullName evidence="4">Zinc finger PHD-type domain-containing protein</fullName>
    </recommendedName>
</protein>
<dbReference type="Proteomes" id="UP000247409">
    <property type="component" value="Unassembled WGS sequence"/>
</dbReference>
<dbReference type="InterPro" id="IPR013083">
    <property type="entry name" value="Znf_RING/FYVE/PHD"/>
</dbReference>
<feature type="compositionally biased region" description="Polar residues" evidence="1">
    <location>
        <begin position="174"/>
        <end position="185"/>
    </location>
</feature>
<keyword evidence="3" id="KW-1185">Reference proteome</keyword>
<proteinExistence type="predicted"/>
<dbReference type="Gene3D" id="3.30.40.10">
    <property type="entry name" value="Zinc/RING finger domain, C3HC4 (zinc finger)"/>
    <property type="match status" value="1"/>
</dbReference>
<feature type="compositionally biased region" description="Basic and acidic residues" evidence="1">
    <location>
        <begin position="236"/>
        <end position="250"/>
    </location>
</feature>
<feature type="compositionally biased region" description="Basic residues" evidence="1">
    <location>
        <begin position="100"/>
        <end position="111"/>
    </location>
</feature>
<evidence type="ECO:0000256" key="1">
    <source>
        <dbReference type="SAM" id="MobiDB-lite"/>
    </source>
</evidence>
<evidence type="ECO:0000313" key="3">
    <source>
        <dbReference type="Proteomes" id="UP000247409"/>
    </source>
</evidence>
<feature type="region of interest" description="Disordered" evidence="1">
    <location>
        <begin position="236"/>
        <end position="296"/>
    </location>
</feature>
<dbReference type="OrthoDB" id="10607668at2759"/>